<organism evidence="1 2">
    <name type="scientific">Entomophthora muscae</name>
    <dbReference type="NCBI Taxonomy" id="34485"/>
    <lineage>
        <taxon>Eukaryota</taxon>
        <taxon>Fungi</taxon>
        <taxon>Fungi incertae sedis</taxon>
        <taxon>Zoopagomycota</taxon>
        <taxon>Entomophthoromycotina</taxon>
        <taxon>Entomophthoromycetes</taxon>
        <taxon>Entomophthorales</taxon>
        <taxon>Entomophthoraceae</taxon>
        <taxon>Entomophthora</taxon>
    </lineage>
</organism>
<gene>
    <name evidence="1" type="ORF">DSO57_1011150</name>
</gene>
<dbReference type="Proteomes" id="UP001165960">
    <property type="component" value="Unassembled WGS sequence"/>
</dbReference>
<accession>A0ACC2SV47</accession>
<proteinExistence type="predicted"/>
<name>A0ACC2SV47_9FUNG</name>
<sequence>MTFGLLSYNTGLAPLVVTPALKDERATAGLRGIATPPEINLEYWMEYRDLILEKWVLDTSQALGKVYPVQPLQAWVELIQICPSFAGSFLGGTNFCSALTNTAGGDT</sequence>
<keyword evidence="2" id="KW-1185">Reference proteome</keyword>
<protein>
    <submittedName>
        <fullName evidence="1">Uncharacterized protein</fullName>
    </submittedName>
</protein>
<evidence type="ECO:0000313" key="1">
    <source>
        <dbReference type="EMBL" id="KAJ9066277.1"/>
    </source>
</evidence>
<reference evidence="1" key="1">
    <citation type="submission" date="2022-04" db="EMBL/GenBank/DDBJ databases">
        <title>Genome of the entomopathogenic fungus Entomophthora muscae.</title>
        <authorList>
            <person name="Elya C."/>
            <person name="Lovett B.R."/>
            <person name="Lee E."/>
            <person name="Macias A.M."/>
            <person name="Hajek A.E."/>
            <person name="De Bivort B.L."/>
            <person name="Kasson M.T."/>
            <person name="De Fine Licht H.H."/>
            <person name="Stajich J.E."/>
        </authorList>
    </citation>
    <scope>NUCLEOTIDE SEQUENCE</scope>
    <source>
        <strain evidence="1">Berkeley</strain>
    </source>
</reference>
<evidence type="ECO:0000313" key="2">
    <source>
        <dbReference type="Proteomes" id="UP001165960"/>
    </source>
</evidence>
<comment type="caution">
    <text evidence="1">The sequence shown here is derived from an EMBL/GenBank/DDBJ whole genome shotgun (WGS) entry which is preliminary data.</text>
</comment>
<dbReference type="EMBL" id="QTSX02004298">
    <property type="protein sequence ID" value="KAJ9066277.1"/>
    <property type="molecule type" value="Genomic_DNA"/>
</dbReference>